<gene>
    <name evidence="1" type="ORF">S12H4_26402</name>
</gene>
<proteinExistence type="predicted"/>
<accession>X1T3K1</accession>
<comment type="caution">
    <text evidence="1">The sequence shown here is derived from an EMBL/GenBank/DDBJ whole genome shotgun (WGS) entry which is preliminary data.</text>
</comment>
<reference evidence="1" key="1">
    <citation type="journal article" date="2014" name="Front. Microbiol.">
        <title>High frequency of phylogenetically diverse reductive dehalogenase-homologous genes in deep subseafloor sedimentary metagenomes.</title>
        <authorList>
            <person name="Kawai M."/>
            <person name="Futagami T."/>
            <person name="Toyoda A."/>
            <person name="Takaki Y."/>
            <person name="Nishi S."/>
            <person name="Hori S."/>
            <person name="Arai W."/>
            <person name="Tsubouchi T."/>
            <person name="Morono Y."/>
            <person name="Uchiyama I."/>
            <person name="Ito T."/>
            <person name="Fujiyama A."/>
            <person name="Inagaki F."/>
            <person name="Takami H."/>
        </authorList>
    </citation>
    <scope>NUCLEOTIDE SEQUENCE</scope>
    <source>
        <strain evidence="1">Expedition CK06-06</strain>
    </source>
</reference>
<organism evidence="1">
    <name type="scientific">marine sediment metagenome</name>
    <dbReference type="NCBI Taxonomy" id="412755"/>
    <lineage>
        <taxon>unclassified sequences</taxon>
        <taxon>metagenomes</taxon>
        <taxon>ecological metagenomes</taxon>
    </lineage>
</organism>
<feature type="non-terminal residue" evidence="1">
    <location>
        <position position="116"/>
    </location>
</feature>
<dbReference type="EMBL" id="BARW01014972">
    <property type="protein sequence ID" value="GAI82195.1"/>
    <property type="molecule type" value="Genomic_DNA"/>
</dbReference>
<dbReference type="AlphaFoldDB" id="X1T3K1"/>
<name>X1T3K1_9ZZZZ</name>
<protein>
    <submittedName>
        <fullName evidence="1">Uncharacterized protein</fullName>
    </submittedName>
</protein>
<sequence>MKTSTQLRLYQTFRYITAPPREVVFSPQNPPQRLLFLFPIQREWLDKSIYVFQRLKGHLLDNLICLAIATTYRDIVAGPISSTFYFPMIPDKPSRIQMDVILARFRDQSFDAVINL</sequence>
<evidence type="ECO:0000313" key="1">
    <source>
        <dbReference type="EMBL" id="GAI82195.1"/>
    </source>
</evidence>